<dbReference type="SUPFAM" id="SSF56399">
    <property type="entry name" value="ADP-ribosylation"/>
    <property type="match status" value="1"/>
</dbReference>
<evidence type="ECO:0000259" key="2">
    <source>
        <dbReference type="PROSITE" id="PS51059"/>
    </source>
</evidence>
<dbReference type="EMBL" id="GBXM01043046">
    <property type="protein sequence ID" value="JAH65531.1"/>
    <property type="molecule type" value="Transcribed_RNA"/>
</dbReference>
<reference evidence="3" key="1">
    <citation type="submission" date="2014-11" db="EMBL/GenBank/DDBJ databases">
        <authorList>
            <person name="Amaro Gonzalez C."/>
        </authorList>
    </citation>
    <scope>NUCLEOTIDE SEQUENCE</scope>
</reference>
<comment type="similarity">
    <text evidence="1">Belongs to the ARTD/PARP family.</text>
</comment>
<protein>
    <recommendedName>
        <fullName evidence="2">PARP catalytic domain-containing protein</fullName>
    </recommendedName>
</protein>
<name>A0A0E9UIE7_ANGAN</name>
<accession>A0A0E9UIE7</accession>
<dbReference type="GO" id="GO:0003950">
    <property type="term" value="F:NAD+ poly-ADP-ribosyltransferase activity"/>
    <property type="evidence" value="ECO:0007669"/>
    <property type="project" value="InterPro"/>
</dbReference>
<evidence type="ECO:0000313" key="3">
    <source>
        <dbReference type="EMBL" id="JAH65531.1"/>
    </source>
</evidence>
<proteinExistence type="inferred from homology"/>
<dbReference type="InterPro" id="IPR012317">
    <property type="entry name" value="Poly(ADP-ribose)pol_cat_dom"/>
</dbReference>
<dbReference type="PROSITE" id="PS51059">
    <property type="entry name" value="PARP_CATALYTIC"/>
    <property type="match status" value="1"/>
</dbReference>
<reference evidence="3" key="2">
    <citation type="journal article" date="2015" name="Fish Shellfish Immunol.">
        <title>Early steps in the European eel (Anguilla anguilla)-Vibrio vulnificus interaction in the gills: Role of the RtxA13 toxin.</title>
        <authorList>
            <person name="Callol A."/>
            <person name="Pajuelo D."/>
            <person name="Ebbesson L."/>
            <person name="Teles M."/>
            <person name="MacKenzie S."/>
            <person name="Amaro C."/>
        </authorList>
    </citation>
    <scope>NUCLEOTIDE SEQUENCE</scope>
</reference>
<dbReference type="Gene3D" id="3.90.228.10">
    <property type="match status" value="1"/>
</dbReference>
<organism evidence="3">
    <name type="scientific">Anguilla anguilla</name>
    <name type="common">European freshwater eel</name>
    <name type="synonym">Muraena anguilla</name>
    <dbReference type="NCBI Taxonomy" id="7936"/>
    <lineage>
        <taxon>Eukaryota</taxon>
        <taxon>Metazoa</taxon>
        <taxon>Chordata</taxon>
        <taxon>Craniata</taxon>
        <taxon>Vertebrata</taxon>
        <taxon>Euteleostomi</taxon>
        <taxon>Actinopterygii</taxon>
        <taxon>Neopterygii</taxon>
        <taxon>Teleostei</taxon>
        <taxon>Anguilliformes</taxon>
        <taxon>Anguillidae</taxon>
        <taxon>Anguilla</taxon>
    </lineage>
</organism>
<evidence type="ECO:0000256" key="1">
    <source>
        <dbReference type="ARBA" id="ARBA00024347"/>
    </source>
</evidence>
<feature type="domain" description="PARP catalytic" evidence="2">
    <location>
        <begin position="1"/>
        <end position="34"/>
    </location>
</feature>
<dbReference type="AlphaFoldDB" id="A0A0E9UIE7"/>
<sequence>MTSFYDSCIDDFNYPKTFLIFNSNQIYPEYLIQF</sequence>
<dbReference type="EMBL" id="GBXM01033151">
    <property type="protein sequence ID" value="JAH75426.1"/>
    <property type="molecule type" value="Transcribed_RNA"/>
</dbReference>